<organism evidence="11 12">
    <name type="scientific">Agathobaculum butyriciproducens</name>
    <dbReference type="NCBI Taxonomy" id="1628085"/>
    <lineage>
        <taxon>Bacteria</taxon>
        <taxon>Bacillati</taxon>
        <taxon>Bacillota</taxon>
        <taxon>Clostridia</taxon>
        <taxon>Eubacteriales</taxon>
        <taxon>Butyricicoccaceae</taxon>
        <taxon>Agathobaculum</taxon>
    </lineage>
</organism>
<gene>
    <name evidence="9" type="primary">rbsK</name>
    <name evidence="11" type="ORF">LKD22_01885</name>
</gene>
<dbReference type="GO" id="GO:0046872">
    <property type="term" value="F:metal ion binding"/>
    <property type="evidence" value="ECO:0007669"/>
    <property type="project" value="UniProtKB-KW"/>
</dbReference>
<evidence type="ECO:0000256" key="1">
    <source>
        <dbReference type="ARBA" id="ARBA00022679"/>
    </source>
</evidence>
<feature type="active site" description="Proton acceptor" evidence="9">
    <location>
        <position position="246"/>
    </location>
</feature>
<dbReference type="PANTHER" id="PTHR10584:SF166">
    <property type="entry name" value="RIBOKINASE"/>
    <property type="match status" value="1"/>
</dbReference>
<dbReference type="PRINTS" id="PR00990">
    <property type="entry name" value="RIBOKINASE"/>
</dbReference>
<evidence type="ECO:0000313" key="12">
    <source>
        <dbReference type="Proteomes" id="UP001298753"/>
    </source>
</evidence>
<evidence type="ECO:0000256" key="7">
    <source>
        <dbReference type="ARBA" id="ARBA00022958"/>
    </source>
</evidence>
<feature type="binding site" evidence="9">
    <location>
        <position position="285"/>
    </location>
    <ligand>
        <name>K(+)</name>
        <dbReference type="ChEBI" id="CHEBI:29103"/>
    </ligand>
</feature>
<dbReference type="InterPro" id="IPR029056">
    <property type="entry name" value="Ribokinase-like"/>
</dbReference>
<evidence type="ECO:0000256" key="4">
    <source>
        <dbReference type="ARBA" id="ARBA00022777"/>
    </source>
</evidence>
<dbReference type="Gene3D" id="3.40.1190.20">
    <property type="match status" value="1"/>
</dbReference>
<feature type="binding site" evidence="9">
    <location>
        <begin position="10"/>
        <end position="12"/>
    </location>
    <ligand>
        <name>substrate</name>
    </ligand>
</feature>
<evidence type="ECO:0000256" key="5">
    <source>
        <dbReference type="ARBA" id="ARBA00022840"/>
    </source>
</evidence>
<keyword evidence="6 9" id="KW-0460">Magnesium</keyword>
<comment type="subcellular location">
    <subcellularLocation>
        <location evidence="9">Cytoplasm</location>
    </subcellularLocation>
</comment>
<dbReference type="InterPro" id="IPR011877">
    <property type="entry name" value="Ribokinase"/>
</dbReference>
<feature type="domain" description="Carbohydrate kinase PfkB" evidence="10">
    <location>
        <begin position="5"/>
        <end position="288"/>
    </location>
</feature>
<dbReference type="SUPFAM" id="SSF53613">
    <property type="entry name" value="Ribokinase-like"/>
    <property type="match status" value="1"/>
</dbReference>
<comment type="subunit">
    <text evidence="9">Homodimer.</text>
</comment>
<dbReference type="GO" id="GO:0005737">
    <property type="term" value="C:cytoplasm"/>
    <property type="evidence" value="ECO:0007669"/>
    <property type="project" value="UniProtKB-SubCell"/>
</dbReference>
<reference evidence="11 12" key="1">
    <citation type="submission" date="2021-10" db="EMBL/GenBank/DDBJ databases">
        <title>Anaerobic single-cell dispensing facilitates the cultivation of human gut bacteria.</title>
        <authorList>
            <person name="Afrizal A."/>
        </authorList>
    </citation>
    <scope>NUCLEOTIDE SEQUENCE [LARGE SCALE GENOMIC DNA]</scope>
    <source>
        <strain evidence="11 12">CLA-AA-H270</strain>
    </source>
</reference>
<dbReference type="AlphaFoldDB" id="A0AAW4VXX7"/>
<keyword evidence="2 9" id="KW-0479">Metal-binding</keyword>
<feature type="binding site" evidence="9">
    <location>
        <position position="240"/>
    </location>
    <ligand>
        <name>K(+)</name>
        <dbReference type="ChEBI" id="CHEBI:29103"/>
    </ligand>
</feature>
<keyword evidence="1 9" id="KW-0808">Transferase</keyword>
<evidence type="ECO:0000256" key="6">
    <source>
        <dbReference type="ARBA" id="ARBA00022842"/>
    </source>
</evidence>
<protein>
    <recommendedName>
        <fullName evidence="9">Ribokinase</fullName>
        <shortName evidence="9">RK</shortName>
        <ecNumber evidence="9">2.7.1.15</ecNumber>
    </recommendedName>
</protein>
<evidence type="ECO:0000256" key="2">
    <source>
        <dbReference type="ARBA" id="ARBA00022723"/>
    </source>
</evidence>
<dbReference type="RefSeq" id="WP_227600055.1">
    <property type="nucleotide sequence ID" value="NZ_JAJEPX010000002.1"/>
</dbReference>
<evidence type="ECO:0000256" key="8">
    <source>
        <dbReference type="ARBA" id="ARBA00023277"/>
    </source>
</evidence>
<keyword evidence="9" id="KW-0963">Cytoplasm</keyword>
<feature type="binding site" evidence="9">
    <location>
        <position position="246"/>
    </location>
    <ligand>
        <name>substrate</name>
    </ligand>
</feature>
<dbReference type="Proteomes" id="UP001298753">
    <property type="component" value="Unassembled WGS sequence"/>
</dbReference>
<dbReference type="GO" id="GO:0019303">
    <property type="term" value="P:D-ribose catabolic process"/>
    <property type="evidence" value="ECO:0007669"/>
    <property type="project" value="UniProtKB-UniRule"/>
</dbReference>
<proteinExistence type="inferred from homology"/>
<feature type="binding site" evidence="9">
    <location>
        <position position="136"/>
    </location>
    <ligand>
        <name>substrate</name>
    </ligand>
</feature>
<dbReference type="HAMAP" id="MF_01987">
    <property type="entry name" value="Ribokinase"/>
    <property type="match status" value="1"/>
</dbReference>
<comment type="caution">
    <text evidence="9">Lacks conserved residue(s) required for the propagation of feature annotation.</text>
</comment>
<comment type="cofactor">
    <cofactor evidence="9">
        <name>Mg(2+)</name>
        <dbReference type="ChEBI" id="CHEBI:18420"/>
    </cofactor>
    <text evidence="9">Requires a divalent cation, most likely magnesium in vivo, as an electrophilic catalyst to aid phosphoryl group transfer. It is the chelate of the metal and the nucleotide that is the actual substrate.</text>
</comment>
<comment type="similarity">
    <text evidence="9">Belongs to the carbohydrate kinase PfkB family. Ribokinase subfamily.</text>
</comment>
<dbReference type="EC" id="2.7.1.15" evidence="9"/>
<sequence>MRIINFGSLNIDKVYQVEQFVRPGQTITAKDYAVAAGGKGLNQSLAAARAGAEVLHAGAIGAEGRFMADLLRESGADTSLLREMDGPSGHAVIEINAAGQNRIIVFGGANRSMTSEYIERVLDIAQPDDWVLLQNEVNLVPEIICRAHEKGLRVVFNPSPMPENLDALPLACVSLFMVNEIEAAQLAGTDANADFEDTLTALRAKYPNASVVMTVGADGVLYDGEEGRFQLPAFKVKAVDTTAAGDTFCGYFLAAVSAGKSVQTALQEASAASALAVSRTGAAPSVPTAGEVREFLRRHA</sequence>
<feature type="binding site" evidence="9">
    <location>
        <position position="281"/>
    </location>
    <ligand>
        <name>K(+)</name>
        <dbReference type="ChEBI" id="CHEBI:29103"/>
    </ligand>
</feature>
<dbReference type="PANTHER" id="PTHR10584">
    <property type="entry name" value="SUGAR KINASE"/>
    <property type="match status" value="1"/>
</dbReference>
<keyword evidence="3 9" id="KW-0547">Nucleotide-binding</keyword>
<feature type="binding site" evidence="9">
    <location>
        <begin position="245"/>
        <end position="246"/>
    </location>
    <ligand>
        <name>ATP</name>
        <dbReference type="ChEBI" id="CHEBI:30616"/>
    </ligand>
</feature>
<evidence type="ECO:0000256" key="9">
    <source>
        <dbReference type="HAMAP-Rule" id="MF_01987"/>
    </source>
</evidence>
<comment type="function">
    <text evidence="9">Catalyzes the phosphorylation of ribose at O-5 in a reaction requiring ATP and magnesium. The resulting D-ribose-5-phosphate can then be used either for sythesis of nucleotides, histidine, and tryptophan, or as a component of the pentose phosphate pathway.</text>
</comment>
<feature type="binding site" evidence="9">
    <location>
        <position position="242"/>
    </location>
    <ligand>
        <name>K(+)</name>
        <dbReference type="ChEBI" id="CHEBI:29103"/>
    </ligand>
</feature>
<dbReference type="InterPro" id="IPR002139">
    <property type="entry name" value="Ribo/fructo_kinase"/>
</dbReference>
<keyword evidence="12" id="KW-1185">Reference proteome</keyword>
<feature type="binding site" evidence="9">
    <location>
        <position position="276"/>
    </location>
    <ligand>
        <name>K(+)</name>
        <dbReference type="ChEBI" id="CHEBI:29103"/>
    </ligand>
</feature>
<evidence type="ECO:0000256" key="3">
    <source>
        <dbReference type="ARBA" id="ARBA00022741"/>
    </source>
</evidence>
<dbReference type="CDD" id="cd01174">
    <property type="entry name" value="ribokinase"/>
    <property type="match status" value="1"/>
</dbReference>
<feature type="binding site" evidence="9">
    <location>
        <position position="179"/>
    </location>
    <ligand>
        <name>ATP</name>
        <dbReference type="ChEBI" id="CHEBI:30616"/>
    </ligand>
</feature>
<evidence type="ECO:0000259" key="10">
    <source>
        <dbReference type="Pfam" id="PF00294"/>
    </source>
</evidence>
<keyword evidence="7 9" id="KW-0630">Potassium</keyword>
<dbReference type="InterPro" id="IPR011611">
    <property type="entry name" value="PfkB_dom"/>
</dbReference>
<dbReference type="GO" id="GO:0004747">
    <property type="term" value="F:ribokinase activity"/>
    <property type="evidence" value="ECO:0007669"/>
    <property type="project" value="UniProtKB-UniRule"/>
</dbReference>
<dbReference type="EMBL" id="JAJEPX010000002">
    <property type="protein sequence ID" value="MCC2175891.1"/>
    <property type="molecule type" value="Genomic_DNA"/>
</dbReference>
<evidence type="ECO:0000313" key="11">
    <source>
        <dbReference type="EMBL" id="MCC2175891.1"/>
    </source>
</evidence>
<accession>A0AAW4VXX7</accession>
<dbReference type="Pfam" id="PF00294">
    <property type="entry name" value="PfkB"/>
    <property type="match status" value="1"/>
</dbReference>
<comment type="caution">
    <text evidence="11">The sequence shown here is derived from an EMBL/GenBank/DDBJ whole genome shotgun (WGS) entry which is preliminary data.</text>
</comment>
<keyword evidence="4 9" id="KW-0418">Kinase</keyword>
<dbReference type="GO" id="GO:0005524">
    <property type="term" value="F:ATP binding"/>
    <property type="evidence" value="ECO:0007669"/>
    <property type="project" value="UniProtKB-UniRule"/>
</dbReference>
<feature type="binding site" evidence="9">
    <location>
        <position position="279"/>
    </location>
    <ligand>
        <name>K(+)</name>
        <dbReference type="ChEBI" id="CHEBI:29103"/>
    </ligand>
</feature>
<dbReference type="GeneID" id="98660751"/>
<name>A0AAW4VXX7_9FIRM</name>
<comment type="catalytic activity">
    <reaction evidence="9">
        <text>D-ribose + ATP = D-ribose 5-phosphate + ADP + H(+)</text>
        <dbReference type="Rhea" id="RHEA:13697"/>
        <dbReference type="ChEBI" id="CHEBI:15378"/>
        <dbReference type="ChEBI" id="CHEBI:30616"/>
        <dbReference type="ChEBI" id="CHEBI:47013"/>
        <dbReference type="ChEBI" id="CHEBI:78346"/>
        <dbReference type="ChEBI" id="CHEBI:456216"/>
        <dbReference type="EC" id="2.7.1.15"/>
    </reaction>
</comment>
<keyword evidence="8 9" id="KW-0119">Carbohydrate metabolism</keyword>
<feature type="binding site" evidence="9">
    <location>
        <begin position="214"/>
        <end position="219"/>
    </location>
    <ligand>
        <name>ATP</name>
        <dbReference type="ChEBI" id="CHEBI:30616"/>
    </ligand>
</feature>
<keyword evidence="5 9" id="KW-0067">ATP-binding</keyword>
<comment type="activity regulation">
    <text evidence="9">Activated by a monovalent cation that binds near, but not in, the active site. The most likely occupant of the site in vivo is potassium. Ion binding induces a conformational change that may alter substrate affinity.</text>
</comment>
<feature type="binding site" evidence="9">
    <location>
        <begin position="38"/>
        <end position="42"/>
    </location>
    <ligand>
        <name>substrate</name>
    </ligand>
</feature>
<comment type="pathway">
    <text evidence="9">Carbohydrate metabolism; D-ribose degradation; D-ribose 5-phosphate from beta-D-ribopyranose: step 2/2.</text>
</comment>